<feature type="compositionally biased region" description="Basic and acidic residues" evidence="7">
    <location>
        <begin position="196"/>
        <end position="205"/>
    </location>
</feature>
<sequence length="1143" mass="128590">MNESRLDSARNPPQAFASASQSPAEEPHVVEESLVLLDFPEFQATSLFDTAVFRPQSDSQDSTTYTIENCSFSSLKLEGIDTEAPSCLLNGEIPLRGKRVSAGITYFCFDIGPKTADPVAGKDGTGESTVRQRWHTNSIKETASAEAYAGKLPSGSTEASVGSDTREPTSQVDSPLPVQPSNRTKPTEADLTISAKGKDEDTESNIKIETEESDNWLNYVIGGAKTREKRLSGATSAAESTSTIDLTKGGLVKCAKTVKREAAASSVGDGGHAWRERLKRRQRQLRADAPSEPVPTRQRRMADSGKRGMDETVQYKRQARRDVKRYLHEGWISKWTNFIGSWRPRYFMLEPGCLKYSLEKDGLVKESFILSQCTMRSCADDPVRLDIDVVGRGVVCLRTNTASEKQRWYVAFKKAQKILFQAYQKKVLTPSGVYSIEGLPANYKGGESPSHRDEKADSESSPPFRSIESSNGAAGHAGEESRQVTIEAEDTAPDGPGKSVDVSELFVKTRFGQEPQTSLNCMLSNTSTFDEITKKILAELREQLSGDPLKKVETLSMITHEYFISTQQLYLEEVRSRKDLEQSLFRVTRRNMKLEKLEQQQAANDADRKSRLANAQMLVSEKSHSVLSDGSDSSDSAYCGLMEDEFFECEDVVQRAYSNWSEAESGIAPEPADEPSRSEDSTGAISRLPSSLSDVGVSHSGRSSSVPEVAIRRRTRLPRPRTELKVSLWSILKDLIGKDLSRISMPVCLNEPTTTLQRDCEVFEYCQLLDTAAQLEDPVDRMAYVTLFSITPYGSTVGRTYKPFNPLLGETYEFTHRGFNFVGEQVSHHPPISAFHCSSEHFESYGSTQALVRLTGKAVEVSIIGPFVVKLLRGDTHEHYSLQRCYVVVHNIIIGKMWIETVGTAIIRNVTGGEFSVVQYLRKGWFDKEIHKVRALVFNRFGAPQHYLSGKWSDVVYMERVRARFHGRQKRLLLPDGRLDYDKSFYKTEEDAWDAFVHEIDWDKLDLVPGTRREIWRVNARPPRHEHYYGFGYITMELNDLTADYDPEQGASIPPTDSRFRPDLRAYESGDMDAAVRLKEALEVHQREEAKKRIDGERSYQPRWFRKLTDPETRKASWEFTGEYWRRKAAGDLAEGIPPLFHA</sequence>
<comment type="caution">
    <text evidence="9">The sequence shown here is derived from an EMBL/GenBank/DDBJ whole genome shotgun (WGS) entry which is preliminary data.</text>
</comment>
<dbReference type="Proteomes" id="UP001497744">
    <property type="component" value="Unassembled WGS sequence"/>
</dbReference>
<dbReference type="Gene3D" id="3.30.70.3490">
    <property type="match status" value="1"/>
</dbReference>
<dbReference type="EMBL" id="BPLF01000001">
    <property type="protein sequence ID" value="GIX60763.1"/>
    <property type="molecule type" value="Genomic_DNA"/>
</dbReference>
<dbReference type="InterPro" id="IPR000648">
    <property type="entry name" value="Oxysterol-bd"/>
</dbReference>
<dbReference type="Pfam" id="PF00169">
    <property type="entry name" value="PH"/>
    <property type="match status" value="1"/>
</dbReference>
<feature type="region of interest" description="Disordered" evidence="7">
    <location>
        <begin position="444"/>
        <end position="484"/>
    </location>
</feature>
<dbReference type="CDD" id="cd13293">
    <property type="entry name" value="PH_CpORP2-like"/>
    <property type="match status" value="1"/>
</dbReference>
<feature type="region of interest" description="Disordered" evidence="7">
    <location>
        <begin position="661"/>
        <end position="704"/>
    </location>
</feature>
<dbReference type="GO" id="GO:0032934">
    <property type="term" value="F:sterol binding"/>
    <property type="evidence" value="ECO:0007669"/>
    <property type="project" value="TreeGrafter"/>
</dbReference>
<evidence type="ECO:0000256" key="5">
    <source>
        <dbReference type="ARBA" id="ARBA00023121"/>
    </source>
</evidence>
<dbReference type="SUPFAM" id="SSF50729">
    <property type="entry name" value="PH domain-like"/>
    <property type="match status" value="1"/>
</dbReference>
<feature type="compositionally biased region" description="Basic and acidic residues" evidence="7">
    <location>
        <begin position="449"/>
        <end position="458"/>
    </location>
</feature>
<dbReference type="InterPro" id="IPR018494">
    <property type="entry name" value="Oxysterol-bd_CS"/>
</dbReference>
<dbReference type="InterPro" id="IPR011993">
    <property type="entry name" value="PH-like_dom_sf"/>
</dbReference>
<dbReference type="InterPro" id="IPR001849">
    <property type="entry name" value="PH_domain"/>
</dbReference>
<dbReference type="PANTHER" id="PTHR10972:SF205">
    <property type="entry name" value="OXYSTEROL-BINDING PROTEIN 1"/>
    <property type="match status" value="1"/>
</dbReference>
<keyword evidence="4" id="KW-0445">Lipid transport</keyword>
<feature type="compositionally biased region" description="Polar residues" evidence="7">
    <location>
        <begin position="681"/>
        <end position="692"/>
    </location>
</feature>
<accession>A0AAV4LL50</accession>
<evidence type="ECO:0000313" key="10">
    <source>
        <dbReference type="Proteomes" id="UP001497744"/>
    </source>
</evidence>
<dbReference type="RefSeq" id="XP_067712834.1">
    <property type="nucleotide sequence ID" value="XM_067856733.1"/>
</dbReference>
<organism evidence="9 10">
    <name type="scientific">Babesia caballi</name>
    <dbReference type="NCBI Taxonomy" id="5871"/>
    <lineage>
        <taxon>Eukaryota</taxon>
        <taxon>Sar</taxon>
        <taxon>Alveolata</taxon>
        <taxon>Apicomplexa</taxon>
        <taxon>Aconoidasida</taxon>
        <taxon>Piroplasmida</taxon>
        <taxon>Babesiidae</taxon>
        <taxon>Babesia</taxon>
    </lineage>
</organism>
<name>A0AAV4LL50_BABCB</name>
<dbReference type="PROSITE" id="PS01013">
    <property type="entry name" value="OSBP"/>
    <property type="match status" value="1"/>
</dbReference>
<evidence type="ECO:0000256" key="7">
    <source>
        <dbReference type="SAM" id="MobiDB-lite"/>
    </source>
</evidence>
<feature type="region of interest" description="Disordered" evidence="7">
    <location>
        <begin position="281"/>
        <end position="307"/>
    </location>
</feature>
<dbReference type="GO" id="GO:0120009">
    <property type="term" value="P:intermembrane lipid transfer"/>
    <property type="evidence" value="ECO:0007669"/>
    <property type="project" value="UniProtKB-ARBA"/>
</dbReference>
<keyword evidence="3" id="KW-0597">Phosphoprotein</keyword>
<reference evidence="9 10" key="1">
    <citation type="submission" date="2021-06" db="EMBL/GenBank/DDBJ databases">
        <title>Genome sequence of Babesia caballi.</title>
        <authorList>
            <person name="Yamagishi J."/>
            <person name="Kidaka T."/>
            <person name="Ochi A."/>
        </authorList>
    </citation>
    <scope>NUCLEOTIDE SEQUENCE [LARGE SCALE GENOMIC DNA]</scope>
    <source>
        <strain evidence="9">USDA-D6B2</strain>
    </source>
</reference>
<evidence type="ECO:0000256" key="2">
    <source>
        <dbReference type="ARBA" id="ARBA00022448"/>
    </source>
</evidence>
<keyword evidence="5" id="KW-0446">Lipid-binding</keyword>
<evidence type="ECO:0000256" key="3">
    <source>
        <dbReference type="ARBA" id="ARBA00022553"/>
    </source>
</evidence>
<feature type="region of interest" description="Disordered" evidence="7">
    <location>
        <begin position="1"/>
        <end position="27"/>
    </location>
</feature>
<evidence type="ECO:0000256" key="6">
    <source>
        <dbReference type="RuleBase" id="RU003844"/>
    </source>
</evidence>
<dbReference type="AlphaFoldDB" id="A0AAV4LL50"/>
<dbReference type="GO" id="GO:0005829">
    <property type="term" value="C:cytosol"/>
    <property type="evidence" value="ECO:0007669"/>
    <property type="project" value="TreeGrafter"/>
</dbReference>
<dbReference type="PROSITE" id="PS50003">
    <property type="entry name" value="PH_DOMAIN"/>
    <property type="match status" value="1"/>
</dbReference>
<dbReference type="Gene3D" id="2.30.29.30">
    <property type="entry name" value="Pleckstrin-homology domain (PH domain)/Phosphotyrosine-binding domain (PTB)"/>
    <property type="match status" value="1"/>
</dbReference>
<dbReference type="GO" id="GO:0016020">
    <property type="term" value="C:membrane"/>
    <property type="evidence" value="ECO:0007669"/>
    <property type="project" value="TreeGrafter"/>
</dbReference>
<feature type="compositionally biased region" description="Low complexity" evidence="7">
    <location>
        <begin position="12"/>
        <end position="24"/>
    </location>
</feature>
<keyword evidence="2" id="KW-0813">Transport</keyword>
<dbReference type="SMART" id="SM00233">
    <property type="entry name" value="PH"/>
    <property type="match status" value="1"/>
</dbReference>
<dbReference type="SUPFAM" id="SSF144000">
    <property type="entry name" value="Oxysterol-binding protein-like"/>
    <property type="match status" value="1"/>
</dbReference>
<protein>
    <submittedName>
        <fullName evidence="9">Oxysterol-binding protein</fullName>
    </submittedName>
</protein>
<dbReference type="InterPro" id="IPR037239">
    <property type="entry name" value="OSBP_sf"/>
</dbReference>
<dbReference type="FunFam" id="2.40.160.120:FF:000001">
    <property type="entry name" value="Oxysterol-binding protein"/>
    <property type="match status" value="1"/>
</dbReference>
<dbReference type="PANTHER" id="PTHR10972">
    <property type="entry name" value="OXYSTEROL-BINDING PROTEIN-RELATED"/>
    <property type="match status" value="1"/>
</dbReference>
<keyword evidence="10" id="KW-1185">Reference proteome</keyword>
<feature type="region of interest" description="Disordered" evidence="7">
    <location>
        <begin position="137"/>
        <end position="205"/>
    </location>
</feature>
<proteinExistence type="inferred from homology"/>
<evidence type="ECO:0000256" key="4">
    <source>
        <dbReference type="ARBA" id="ARBA00023055"/>
    </source>
</evidence>
<evidence type="ECO:0000313" key="9">
    <source>
        <dbReference type="EMBL" id="GIX60763.1"/>
    </source>
</evidence>
<dbReference type="GeneID" id="94192246"/>
<dbReference type="Gene3D" id="2.40.160.120">
    <property type="match status" value="1"/>
</dbReference>
<comment type="similarity">
    <text evidence="1 6">Belongs to the OSBP family.</text>
</comment>
<feature type="compositionally biased region" description="Low complexity" evidence="7">
    <location>
        <begin position="693"/>
        <end position="704"/>
    </location>
</feature>
<evidence type="ECO:0000259" key="8">
    <source>
        <dbReference type="PROSITE" id="PS50003"/>
    </source>
</evidence>
<feature type="compositionally biased region" description="Polar residues" evidence="7">
    <location>
        <begin position="154"/>
        <end position="184"/>
    </location>
</feature>
<dbReference type="Pfam" id="PF01237">
    <property type="entry name" value="Oxysterol_BP"/>
    <property type="match status" value="1"/>
</dbReference>
<feature type="compositionally biased region" description="Polar residues" evidence="7">
    <location>
        <begin position="459"/>
        <end position="472"/>
    </location>
</feature>
<evidence type="ECO:0000256" key="1">
    <source>
        <dbReference type="ARBA" id="ARBA00008842"/>
    </source>
</evidence>
<gene>
    <name evidence="9" type="ORF">BcabD6B2_01980</name>
</gene>
<feature type="domain" description="PH" evidence="8">
    <location>
        <begin position="325"/>
        <end position="417"/>
    </location>
</feature>